<evidence type="ECO:0000256" key="2">
    <source>
        <dbReference type="ARBA" id="ARBA00023315"/>
    </source>
</evidence>
<evidence type="ECO:0000256" key="1">
    <source>
        <dbReference type="ARBA" id="ARBA00022679"/>
    </source>
</evidence>
<dbReference type="EMBL" id="NKXS01001388">
    <property type="protein sequence ID" value="PIN18860.1"/>
    <property type="molecule type" value="Genomic_DNA"/>
</dbReference>
<evidence type="ECO:0000313" key="4">
    <source>
        <dbReference type="EMBL" id="PIN18860.1"/>
    </source>
</evidence>
<keyword evidence="2" id="KW-0012">Acyltransferase</keyword>
<dbReference type="Gene3D" id="3.30.559.10">
    <property type="entry name" value="Chloramphenicol acetyltransferase-like domain"/>
    <property type="match status" value="2"/>
</dbReference>
<dbReference type="PANTHER" id="PTHR31625">
    <property type="match status" value="1"/>
</dbReference>
<dbReference type="Pfam" id="PF02458">
    <property type="entry name" value="Transferase"/>
    <property type="match status" value="1"/>
</dbReference>
<evidence type="ECO:0000256" key="3">
    <source>
        <dbReference type="SAM" id="Phobius"/>
    </source>
</evidence>
<proteinExistence type="predicted"/>
<dbReference type="InterPro" id="IPR051504">
    <property type="entry name" value="Plant_metabolite_acyltrans"/>
</dbReference>
<name>A0A2G9HNJ1_9LAMI</name>
<sequence length="464" mass="51564">MASSPKVTVVEICATSPPPSVPPASLPLTFFDIPWLLFTPTQPLFFFEFPTTTAHFTKFILPNLEHTLTLTLQHFFPLAGKLVTPPLSAEPHLEYTGDDTIFLTIAEAAGDFESLAGYKRKMAQDFHGLVPLLRSEEGAKKPILAIQITVFPQAGICMGFILRHVAADGRTFNNFLKTWASLNKNGEILGVEDLVAFHDRSVIRDPSGLGLIFLKEWWDIENTQRKGSFEVKGESTYDMIRATFVLGPKEMEKIKKWILTRSEKLFGSTHLLLSPYIVTCAFVWVCWMKTHWFKNEDFDDQNYVHYFGFIAGGLTRLGYMVPSTYVGNCVGFGRASATRCELIGENGIVFASKAIGDTIKRLNGDVLGGAKNWISEWKVLHESELHVTVIGSPKLDLYGLDFGWGKPVKIEEVSIDATSAISLCEGREVVGGIEIGLVLPTTKMDAFSNLFNKGLSQFSFVNDS</sequence>
<evidence type="ECO:0000313" key="5">
    <source>
        <dbReference type="Proteomes" id="UP000231279"/>
    </source>
</evidence>
<comment type="caution">
    <text evidence="4">The sequence shown here is derived from an EMBL/GenBank/DDBJ whole genome shotgun (WGS) entry which is preliminary data.</text>
</comment>
<gene>
    <name evidence="4" type="ORF">CDL12_08465</name>
</gene>
<dbReference type="OrthoDB" id="1862401at2759"/>
<keyword evidence="3" id="KW-1133">Transmembrane helix</keyword>
<keyword evidence="3" id="KW-0812">Transmembrane</keyword>
<dbReference type="GO" id="GO:0016747">
    <property type="term" value="F:acyltransferase activity, transferring groups other than amino-acyl groups"/>
    <property type="evidence" value="ECO:0007669"/>
    <property type="project" value="UniProtKB-ARBA"/>
</dbReference>
<dbReference type="STRING" id="429701.A0A2G9HNJ1"/>
<reference evidence="5" key="1">
    <citation type="journal article" date="2018" name="Gigascience">
        <title>Genome assembly of the Pink Ipe (Handroanthus impetiginosus, Bignoniaceae), a highly valued, ecologically keystone Neotropical timber forest tree.</title>
        <authorList>
            <person name="Silva-Junior O.B."/>
            <person name="Grattapaglia D."/>
            <person name="Novaes E."/>
            <person name="Collevatti R.G."/>
        </authorList>
    </citation>
    <scope>NUCLEOTIDE SEQUENCE [LARGE SCALE GENOMIC DNA]</scope>
    <source>
        <strain evidence="5">cv. UFG-1</strain>
    </source>
</reference>
<organism evidence="4 5">
    <name type="scientific">Handroanthus impetiginosus</name>
    <dbReference type="NCBI Taxonomy" id="429701"/>
    <lineage>
        <taxon>Eukaryota</taxon>
        <taxon>Viridiplantae</taxon>
        <taxon>Streptophyta</taxon>
        <taxon>Embryophyta</taxon>
        <taxon>Tracheophyta</taxon>
        <taxon>Spermatophyta</taxon>
        <taxon>Magnoliopsida</taxon>
        <taxon>eudicotyledons</taxon>
        <taxon>Gunneridae</taxon>
        <taxon>Pentapetalae</taxon>
        <taxon>asterids</taxon>
        <taxon>lamiids</taxon>
        <taxon>Lamiales</taxon>
        <taxon>Bignoniaceae</taxon>
        <taxon>Crescentiina</taxon>
        <taxon>Tabebuia alliance</taxon>
        <taxon>Handroanthus</taxon>
    </lineage>
</organism>
<keyword evidence="3" id="KW-0472">Membrane</keyword>
<dbReference type="AlphaFoldDB" id="A0A2G9HNJ1"/>
<dbReference type="Proteomes" id="UP000231279">
    <property type="component" value="Unassembled WGS sequence"/>
</dbReference>
<protein>
    <submittedName>
        <fullName evidence="4">Uncharacterized protein</fullName>
    </submittedName>
</protein>
<keyword evidence="1" id="KW-0808">Transferase</keyword>
<keyword evidence="5" id="KW-1185">Reference proteome</keyword>
<accession>A0A2G9HNJ1</accession>
<dbReference type="InterPro" id="IPR023213">
    <property type="entry name" value="CAT-like_dom_sf"/>
</dbReference>
<feature type="transmembrane region" description="Helical" evidence="3">
    <location>
        <begin position="265"/>
        <end position="287"/>
    </location>
</feature>